<dbReference type="AlphaFoldDB" id="A0A2S2KQK5"/>
<evidence type="ECO:0000313" key="3">
    <source>
        <dbReference type="Proteomes" id="UP000245829"/>
    </source>
</evidence>
<gene>
    <name evidence="2" type="ORF">NZNM25_07340</name>
</gene>
<reference evidence="2 3" key="1">
    <citation type="submission" date="2018-05" db="EMBL/GenBank/DDBJ databases">
        <title>genome sequencing of Nitrosopumilus sp. NM25.</title>
        <authorList>
            <person name="Mori K."/>
            <person name="Nakagawa T."/>
        </authorList>
    </citation>
    <scope>NUCLEOTIDE SEQUENCE [LARGE SCALE GENOMIC DNA]</scope>
    <source>
        <strain evidence="2 3">NM25</strain>
    </source>
</reference>
<dbReference type="SUPFAM" id="SSF47757">
    <property type="entry name" value="Chemotaxis receptor methyltransferase CheR, N-terminal domain"/>
    <property type="match status" value="1"/>
</dbReference>
<dbReference type="RefSeq" id="WP_109876596.1">
    <property type="nucleotide sequence ID" value="NZ_AP026695.1"/>
</dbReference>
<protein>
    <submittedName>
        <fullName evidence="2">Chemotaxis protein</fullName>
    </submittedName>
</protein>
<dbReference type="PANTHER" id="PTHR24422">
    <property type="entry name" value="CHEMOTAXIS PROTEIN METHYLTRANSFERASE"/>
    <property type="match status" value="1"/>
</dbReference>
<comment type="caution">
    <text evidence="2">The sequence shown here is derived from an EMBL/GenBank/DDBJ whole genome shotgun (WGS) entry which is preliminary data.</text>
</comment>
<dbReference type="PRINTS" id="PR00996">
    <property type="entry name" value="CHERMTFRASE"/>
</dbReference>
<sequence length="272" mass="31364">MTTILECQIIDIKKIVRKKIDVNIDHYASSFLERRVQNRMNMIGIKSYAEYISFLDEDFLESFELNSTLSINVTQFFRNQTVWDVFKQKIIPEIISLSSSDHPISIWSAGCAIGNEPYSLAMMFSDMLQTNEKKFKIVANDINPTSIGIAKTGQYEFEKLKNIPNSFLSKFLEKIDDDLYKFSDDLKKTITFQVGDVASFNINHVDVILCRNMLIYYADDAKELLFKKFHKTLNDSGFLVLGMAEDVPLSMKKFFKTVDLGMKIYQKVSLDP</sequence>
<dbReference type="SUPFAM" id="SSF53335">
    <property type="entry name" value="S-adenosyl-L-methionine-dependent methyltransferases"/>
    <property type="match status" value="1"/>
</dbReference>
<evidence type="ECO:0000259" key="1">
    <source>
        <dbReference type="PROSITE" id="PS50123"/>
    </source>
</evidence>
<dbReference type="Gene3D" id="3.40.50.150">
    <property type="entry name" value="Vaccinia Virus protein VP39"/>
    <property type="match status" value="1"/>
</dbReference>
<dbReference type="Pfam" id="PF03705">
    <property type="entry name" value="CheR_N"/>
    <property type="match status" value="1"/>
</dbReference>
<keyword evidence="3" id="KW-1185">Reference proteome</keyword>
<proteinExistence type="predicted"/>
<dbReference type="PROSITE" id="PS50123">
    <property type="entry name" value="CHER"/>
    <property type="match status" value="1"/>
</dbReference>
<dbReference type="Pfam" id="PF01739">
    <property type="entry name" value="CheR"/>
    <property type="match status" value="1"/>
</dbReference>
<dbReference type="InterPro" id="IPR050903">
    <property type="entry name" value="Bact_Chemotaxis_MeTrfase"/>
</dbReference>
<dbReference type="InterPro" id="IPR022641">
    <property type="entry name" value="CheR_N"/>
</dbReference>
<dbReference type="SMART" id="SM00138">
    <property type="entry name" value="MeTrc"/>
    <property type="match status" value="1"/>
</dbReference>
<name>A0A2S2KQK5_9ARCH</name>
<organism evidence="2 3">
    <name type="scientific">Nitrosopumilus zosterae</name>
    <dbReference type="NCBI Taxonomy" id="718286"/>
    <lineage>
        <taxon>Archaea</taxon>
        <taxon>Nitrososphaerota</taxon>
        <taxon>Nitrososphaeria</taxon>
        <taxon>Nitrosopumilales</taxon>
        <taxon>Nitrosopumilaceae</taxon>
        <taxon>Nitrosopumilus</taxon>
    </lineage>
</organism>
<dbReference type="InterPro" id="IPR029063">
    <property type="entry name" value="SAM-dependent_MTases_sf"/>
</dbReference>
<dbReference type="Proteomes" id="UP000245829">
    <property type="component" value="Unassembled WGS sequence"/>
</dbReference>
<feature type="domain" description="CheR-type methyltransferase" evidence="1">
    <location>
        <begin position="1"/>
        <end position="268"/>
    </location>
</feature>
<dbReference type="InterPro" id="IPR000780">
    <property type="entry name" value="CheR_MeTrfase"/>
</dbReference>
<dbReference type="PANTHER" id="PTHR24422:SF10">
    <property type="entry name" value="CHEMOTAXIS PROTEIN METHYLTRANSFERASE 2"/>
    <property type="match status" value="1"/>
</dbReference>
<dbReference type="InterPro" id="IPR022642">
    <property type="entry name" value="CheR_C"/>
</dbReference>
<accession>A0A2S2KQK5</accession>
<dbReference type="EMBL" id="BGKI01000004">
    <property type="protein sequence ID" value="GBH33943.1"/>
    <property type="molecule type" value="Genomic_DNA"/>
</dbReference>
<dbReference type="GO" id="GO:0008757">
    <property type="term" value="F:S-adenosylmethionine-dependent methyltransferase activity"/>
    <property type="evidence" value="ECO:0007669"/>
    <property type="project" value="InterPro"/>
</dbReference>
<dbReference type="OrthoDB" id="10657at2157"/>
<evidence type="ECO:0000313" key="2">
    <source>
        <dbReference type="EMBL" id="GBH33943.1"/>
    </source>
</evidence>
<dbReference type="GeneID" id="76208941"/>